<organism evidence="1 2">
    <name type="scientific">Paramecium sonneborni</name>
    <dbReference type="NCBI Taxonomy" id="65129"/>
    <lineage>
        <taxon>Eukaryota</taxon>
        <taxon>Sar</taxon>
        <taxon>Alveolata</taxon>
        <taxon>Ciliophora</taxon>
        <taxon>Intramacronucleata</taxon>
        <taxon>Oligohymenophorea</taxon>
        <taxon>Peniculida</taxon>
        <taxon>Parameciidae</taxon>
        <taxon>Paramecium</taxon>
    </lineage>
</organism>
<evidence type="ECO:0000313" key="1">
    <source>
        <dbReference type="EMBL" id="CAD8110873.1"/>
    </source>
</evidence>
<dbReference type="PANTHER" id="PTHR33706:SF1">
    <property type="entry name" value="TPR REPEAT PROTEIN"/>
    <property type="match status" value="1"/>
</dbReference>
<comment type="caution">
    <text evidence="1">The sequence shown here is derived from an EMBL/GenBank/DDBJ whole genome shotgun (WGS) entry which is preliminary data.</text>
</comment>
<keyword evidence="2" id="KW-1185">Reference proteome</keyword>
<sequence>MQFSNEILINKSFSWFGQYDKKKRKNGRWAAFLLNQKILMNSGGYYRKGQKQGLWIDPIQNYSNSAQVFETGGYENDFRIGKWNFIFKDARIGGGFYQDVIQKQSKQIEFFEGFIEENQKVTFDGQNNINVMKVGMWDSMFCKTDEEEYKQIFEQYDKEENQKKIGKWVELDQGFNDYKQVTYNGEYNKKGLKIGKWDSLYCINGQKEYKYMQILFKYKKYSGGGSYDKEGNQKKIGKWVEVDERFNDYKQVTYNGEYNMQGIKFGRWDSLYFINEQKEYQQMKYIFSGGGQYDQDGNQKKIGKWVDLDEGFVEWKQVTYIGVYNFNGMKIGQWDSMYFMNTKQEYKLMYIYRSIRKYNYSGGGEYDQDGNQKKIGKWVELDEGFIEWKQVTYIGEYNLQGMKIGNWNQIRIN</sequence>
<reference evidence="1" key="1">
    <citation type="submission" date="2021-01" db="EMBL/GenBank/DDBJ databases">
        <authorList>
            <consortium name="Genoscope - CEA"/>
            <person name="William W."/>
        </authorList>
    </citation>
    <scope>NUCLEOTIDE SEQUENCE</scope>
</reference>
<dbReference type="EMBL" id="CAJJDN010000096">
    <property type="protein sequence ID" value="CAD8110873.1"/>
    <property type="molecule type" value="Genomic_DNA"/>
</dbReference>
<dbReference type="PANTHER" id="PTHR33706">
    <property type="entry name" value="MORN VARIANT REPEAT PROTEIN"/>
    <property type="match status" value="1"/>
</dbReference>
<dbReference type="AlphaFoldDB" id="A0A8S1Q6F4"/>
<name>A0A8S1Q6F4_9CILI</name>
<evidence type="ECO:0000313" key="2">
    <source>
        <dbReference type="Proteomes" id="UP000692954"/>
    </source>
</evidence>
<protein>
    <submittedName>
        <fullName evidence="1">Uncharacterized protein</fullName>
    </submittedName>
</protein>
<gene>
    <name evidence="1" type="ORF">PSON_ATCC_30995.1.T0960223</name>
</gene>
<dbReference type="Proteomes" id="UP000692954">
    <property type="component" value="Unassembled WGS sequence"/>
</dbReference>
<accession>A0A8S1Q6F4</accession>
<proteinExistence type="predicted"/>